<evidence type="ECO:0000256" key="3">
    <source>
        <dbReference type="ARBA" id="ARBA00023136"/>
    </source>
</evidence>
<protein>
    <submittedName>
        <fullName evidence="4">Mitochondrial substrate carrier family protein E</fullName>
    </submittedName>
</protein>
<keyword evidence="3" id="KW-0472">Membrane</keyword>
<proteinExistence type="predicted"/>
<gene>
    <name evidence="4" type="ORF">Cni_G19685</name>
</gene>
<sequence length="184" mass="20818">MFRWPFIFRIKNSFFHCCHCCSLEVGNQVQIELKSTVVMKQSLRSARTRSCYVERDIRGLSAYLTTPLDVIKTRLQVQGSTISFSPHLHGIMAVEFLRDNFNEELDDDVPEVTNLSLDRSSNIQAASRVPHLTFLAFIILTGADSVYISSNLVNNLHYSRKVKPCRKCDCIDGTSCFLDSAFAG</sequence>
<comment type="subcellular location">
    <subcellularLocation>
        <location evidence="1">Membrane</location>
    </subcellularLocation>
</comment>
<evidence type="ECO:0000313" key="5">
    <source>
        <dbReference type="Proteomes" id="UP001327560"/>
    </source>
</evidence>
<dbReference type="SUPFAM" id="SSF103506">
    <property type="entry name" value="Mitochondrial carrier"/>
    <property type="match status" value="1"/>
</dbReference>
<dbReference type="GO" id="GO:0016020">
    <property type="term" value="C:membrane"/>
    <property type="evidence" value="ECO:0007669"/>
    <property type="project" value="UniProtKB-SubCell"/>
</dbReference>
<accession>A0AAQ3KMT0</accession>
<evidence type="ECO:0000313" key="4">
    <source>
        <dbReference type="EMBL" id="WOL10925.1"/>
    </source>
</evidence>
<evidence type="ECO:0000256" key="1">
    <source>
        <dbReference type="ARBA" id="ARBA00004370"/>
    </source>
</evidence>
<dbReference type="InterPro" id="IPR023395">
    <property type="entry name" value="MCP_dom_sf"/>
</dbReference>
<organism evidence="4 5">
    <name type="scientific">Canna indica</name>
    <name type="common">Indian-shot</name>
    <dbReference type="NCBI Taxonomy" id="4628"/>
    <lineage>
        <taxon>Eukaryota</taxon>
        <taxon>Viridiplantae</taxon>
        <taxon>Streptophyta</taxon>
        <taxon>Embryophyta</taxon>
        <taxon>Tracheophyta</taxon>
        <taxon>Spermatophyta</taxon>
        <taxon>Magnoliopsida</taxon>
        <taxon>Liliopsida</taxon>
        <taxon>Zingiberales</taxon>
        <taxon>Cannaceae</taxon>
        <taxon>Canna</taxon>
    </lineage>
</organism>
<dbReference type="Proteomes" id="UP001327560">
    <property type="component" value="Chromosome 6"/>
</dbReference>
<keyword evidence="2" id="KW-0812">Transmembrane</keyword>
<dbReference type="EMBL" id="CP136895">
    <property type="protein sequence ID" value="WOL10925.1"/>
    <property type="molecule type" value="Genomic_DNA"/>
</dbReference>
<evidence type="ECO:0000256" key="2">
    <source>
        <dbReference type="ARBA" id="ARBA00022692"/>
    </source>
</evidence>
<keyword evidence="5" id="KW-1185">Reference proteome</keyword>
<name>A0AAQ3KMT0_9LILI</name>
<reference evidence="4 5" key="1">
    <citation type="submission" date="2023-10" db="EMBL/GenBank/DDBJ databases">
        <title>Chromosome-scale genome assembly provides insights into flower coloration mechanisms of Canna indica.</title>
        <authorList>
            <person name="Li C."/>
        </authorList>
    </citation>
    <scope>NUCLEOTIDE SEQUENCE [LARGE SCALE GENOMIC DNA]</scope>
    <source>
        <tissue evidence="4">Flower</tissue>
    </source>
</reference>
<dbReference type="AlphaFoldDB" id="A0AAQ3KMT0"/>